<proteinExistence type="predicted"/>
<reference evidence="1 2" key="1">
    <citation type="submission" date="2017-11" db="EMBL/GenBank/DDBJ databases">
        <title>Comparitive Functional Genomics of Dry Heat Resistant strains isolated from the Viking Spacecraft.</title>
        <authorList>
            <person name="Seuylemezian A."/>
            <person name="Cooper K."/>
            <person name="Vaishampayan P."/>
        </authorList>
    </citation>
    <scope>NUCLEOTIDE SEQUENCE [LARGE SCALE GENOMIC DNA]</scope>
    <source>
        <strain evidence="1 2">V1-29</strain>
    </source>
</reference>
<accession>A0A2N5M1I0</accession>
<evidence type="ECO:0000313" key="2">
    <source>
        <dbReference type="Proteomes" id="UP000234748"/>
    </source>
</evidence>
<dbReference type="Proteomes" id="UP000234748">
    <property type="component" value="Unassembled WGS sequence"/>
</dbReference>
<sequence>MKFMIASFLKEKGISYYVLEETLYFQCLFCYQKAEMDYYTSAWHCTKCPENGTMFNLIQTTKDESQPTAEGPKKIYNPKIEIYKIKKLFMLLIKENENTSSEKKLAQLFEKVLDLIEEVNL</sequence>
<gene>
    <name evidence="1" type="ORF">CUU66_19865</name>
</gene>
<organism evidence="1 2">
    <name type="scientific">Peribacillus deserti</name>
    <dbReference type="NCBI Taxonomy" id="673318"/>
    <lineage>
        <taxon>Bacteria</taxon>
        <taxon>Bacillati</taxon>
        <taxon>Bacillota</taxon>
        <taxon>Bacilli</taxon>
        <taxon>Bacillales</taxon>
        <taxon>Bacillaceae</taxon>
        <taxon>Peribacillus</taxon>
    </lineage>
</organism>
<name>A0A2N5M1I0_9BACI</name>
<comment type="caution">
    <text evidence="1">The sequence shown here is derived from an EMBL/GenBank/DDBJ whole genome shotgun (WGS) entry which is preliminary data.</text>
</comment>
<keyword evidence="2" id="KW-1185">Reference proteome</keyword>
<evidence type="ECO:0000313" key="1">
    <source>
        <dbReference type="EMBL" id="PLT28202.1"/>
    </source>
</evidence>
<dbReference type="EMBL" id="PGUY01000063">
    <property type="protein sequence ID" value="PLT28202.1"/>
    <property type="molecule type" value="Genomic_DNA"/>
</dbReference>
<dbReference type="AlphaFoldDB" id="A0A2N5M1I0"/>
<protein>
    <submittedName>
        <fullName evidence="1">Uncharacterized protein</fullName>
    </submittedName>
</protein>